<name>A0AAJ5WYR1_9BACT</name>
<dbReference type="AlphaFoldDB" id="A0AAJ5WYR1"/>
<protein>
    <recommendedName>
        <fullName evidence="4">Tetratricopeptide repeat protein</fullName>
    </recommendedName>
</protein>
<accession>A0AAJ5WYR1</accession>
<dbReference type="Gene3D" id="1.25.40.390">
    <property type="match status" value="1"/>
</dbReference>
<feature type="chain" id="PRO_5042559978" description="Tetratricopeptide repeat protein" evidence="1">
    <location>
        <begin position="21"/>
        <end position="471"/>
    </location>
</feature>
<proteinExistence type="predicted"/>
<evidence type="ECO:0008006" key="4">
    <source>
        <dbReference type="Google" id="ProtNLM"/>
    </source>
</evidence>
<evidence type="ECO:0000313" key="3">
    <source>
        <dbReference type="Proteomes" id="UP001220610"/>
    </source>
</evidence>
<dbReference type="Proteomes" id="UP001220610">
    <property type="component" value="Chromosome"/>
</dbReference>
<sequence>MKRYIFAVGMVAAFALPSCVKSPLVTEEKFINSPFAAKTWAQGVRRQLAQTMNSLVVNAELISDNYYNNYTSNSKVFDIPQIDYFDVDVNGTQAAIHRLRQMAYFGLNTVVPADTSATASDKATMIFSQAFSYLLAGEMFVALPDSVEGKVLMAEEQLRKALPLWDQAIAMETTDSARLAYTLFKARTYYRLGDATNASTLATQLLNSKKLLFQVAFDGQSGVGNAMQSAIALVSPSNFAPLPRLDFLDPKYFNVLAANVDQKPIPLAKAEEAYLILAEAQLAAGDLSTARETLKTMLADVVSQRGTYTIDDKTETRNGGNRNDYPLTAVKVKFDASDAPREGYVLDRKAARVTVYGVSGTKVTAADLDAATTADALLYTLYRLRQEIFISEGRRMADLGIKFPVSQIEQLNNPNVLPEHTQAQLPSFIPLNRGMDDFTTDPVDGTVTMKFDMNKVLVQNKTAKEIFPFIN</sequence>
<gene>
    <name evidence="2" type="ORF">P0Y53_04635</name>
</gene>
<dbReference type="SUPFAM" id="SSF48452">
    <property type="entry name" value="TPR-like"/>
    <property type="match status" value="1"/>
</dbReference>
<keyword evidence="1" id="KW-0732">Signal</keyword>
<dbReference type="InterPro" id="IPR011990">
    <property type="entry name" value="TPR-like_helical_dom_sf"/>
</dbReference>
<dbReference type="EMBL" id="CP119311">
    <property type="protein sequence ID" value="WEK36780.1"/>
    <property type="molecule type" value="Genomic_DNA"/>
</dbReference>
<evidence type="ECO:0000313" key="2">
    <source>
        <dbReference type="EMBL" id="WEK36780.1"/>
    </source>
</evidence>
<organism evidence="2 3">
    <name type="scientific">Candidatus Pseudobacter hemicellulosilyticus</name>
    <dbReference type="NCBI Taxonomy" id="3121375"/>
    <lineage>
        <taxon>Bacteria</taxon>
        <taxon>Pseudomonadati</taxon>
        <taxon>Bacteroidota</taxon>
        <taxon>Chitinophagia</taxon>
        <taxon>Chitinophagales</taxon>
        <taxon>Chitinophagaceae</taxon>
        <taxon>Pseudobacter</taxon>
    </lineage>
</organism>
<reference evidence="2" key="1">
    <citation type="submission" date="2023-03" db="EMBL/GenBank/DDBJ databases">
        <title>Andean soil-derived lignocellulolytic bacterial consortium as a source of novel taxa and putative plastic-active enzymes.</title>
        <authorList>
            <person name="Diaz-Garcia L."/>
            <person name="Chuvochina M."/>
            <person name="Feuerriegel G."/>
            <person name="Bunk B."/>
            <person name="Sproer C."/>
            <person name="Streit W.R."/>
            <person name="Rodriguez L.M."/>
            <person name="Overmann J."/>
            <person name="Jimenez D.J."/>
        </authorList>
    </citation>
    <scope>NUCLEOTIDE SEQUENCE</scope>
    <source>
        <strain evidence="2">MAG 7</strain>
    </source>
</reference>
<evidence type="ECO:0000256" key="1">
    <source>
        <dbReference type="SAM" id="SignalP"/>
    </source>
</evidence>
<feature type="signal peptide" evidence="1">
    <location>
        <begin position="1"/>
        <end position="20"/>
    </location>
</feature>